<keyword evidence="2 4" id="KW-0547">Nucleotide-binding</keyword>
<dbReference type="Pfam" id="PF00498">
    <property type="entry name" value="FHA"/>
    <property type="match status" value="1"/>
</dbReference>
<evidence type="ECO:0000313" key="9">
    <source>
        <dbReference type="EMBL" id="KGH45248.1"/>
    </source>
</evidence>
<feature type="domain" description="FHA" evidence="7">
    <location>
        <begin position="115"/>
        <end position="163"/>
    </location>
</feature>
<evidence type="ECO:0000313" key="10">
    <source>
        <dbReference type="Proteomes" id="UP000029713"/>
    </source>
</evidence>
<feature type="domain" description="FtsK" evidence="8">
    <location>
        <begin position="998"/>
        <end position="1208"/>
    </location>
</feature>
<dbReference type="GO" id="GO:0003677">
    <property type="term" value="F:DNA binding"/>
    <property type="evidence" value="ECO:0007669"/>
    <property type="project" value="InterPro"/>
</dbReference>
<dbReference type="STRING" id="1522368.IN07_18435"/>
<evidence type="ECO:0000256" key="6">
    <source>
        <dbReference type="SAM" id="MobiDB-lite"/>
    </source>
</evidence>
<evidence type="ECO:0000256" key="1">
    <source>
        <dbReference type="ARBA" id="ARBA00022553"/>
    </source>
</evidence>
<evidence type="ECO:0000259" key="8">
    <source>
        <dbReference type="PROSITE" id="PS50901"/>
    </source>
</evidence>
<name>A0A098Y2X3_9ACTN</name>
<dbReference type="InterPro" id="IPR050206">
    <property type="entry name" value="FtsK/SpoIIIE/SftA"/>
</dbReference>
<dbReference type="SMART" id="SM00382">
    <property type="entry name" value="AAA"/>
    <property type="match status" value="3"/>
</dbReference>
<feature type="coiled-coil region" evidence="5">
    <location>
        <begin position="276"/>
        <end position="303"/>
    </location>
</feature>
<keyword evidence="3 4" id="KW-0067">ATP-binding</keyword>
<feature type="binding site" evidence="4">
    <location>
        <begin position="1017"/>
        <end position="1024"/>
    </location>
    <ligand>
        <name>ATP</name>
        <dbReference type="ChEBI" id="CHEBI:30616"/>
    </ligand>
</feature>
<evidence type="ECO:0000256" key="3">
    <source>
        <dbReference type="ARBA" id="ARBA00022840"/>
    </source>
</evidence>
<dbReference type="SUPFAM" id="SSF52540">
    <property type="entry name" value="P-loop containing nucleoside triphosphate hydrolases"/>
    <property type="match status" value="3"/>
</dbReference>
<evidence type="ECO:0000256" key="2">
    <source>
        <dbReference type="ARBA" id="ARBA00022741"/>
    </source>
</evidence>
<feature type="binding site" evidence="4">
    <location>
        <begin position="671"/>
        <end position="678"/>
    </location>
    <ligand>
        <name>ATP</name>
        <dbReference type="ChEBI" id="CHEBI:30616"/>
    </ligand>
</feature>
<evidence type="ECO:0000256" key="5">
    <source>
        <dbReference type="SAM" id="Coils"/>
    </source>
</evidence>
<dbReference type="InterPro" id="IPR003593">
    <property type="entry name" value="AAA+_ATPase"/>
</dbReference>
<accession>A0A098Y2X3</accession>
<feature type="domain" description="FtsK" evidence="8">
    <location>
        <begin position="653"/>
        <end position="841"/>
    </location>
</feature>
<dbReference type="GO" id="GO:0005524">
    <property type="term" value="F:ATP binding"/>
    <property type="evidence" value="ECO:0007669"/>
    <property type="project" value="UniProtKB-UniRule"/>
</dbReference>
<dbReference type="PANTHER" id="PTHR22683:SF1">
    <property type="entry name" value="TYPE VII SECRETION SYSTEM PROTEIN ESSC"/>
    <property type="match status" value="1"/>
</dbReference>
<dbReference type="InterPro" id="IPR008984">
    <property type="entry name" value="SMAD_FHA_dom_sf"/>
</dbReference>
<dbReference type="InterPro" id="IPR027417">
    <property type="entry name" value="P-loop_NTPase"/>
</dbReference>
<dbReference type="PROSITE" id="PS50006">
    <property type="entry name" value="FHA_DOMAIN"/>
    <property type="match status" value="1"/>
</dbReference>
<dbReference type="EMBL" id="JPMX01000084">
    <property type="protein sequence ID" value="KGH45248.1"/>
    <property type="molecule type" value="Genomic_DNA"/>
</dbReference>
<dbReference type="Pfam" id="PF01580">
    <property type="entry name" value="FtsK_SpoIIIE"/>
    <property type="match status" value="1"/>
</dbReference>
<dbReference type="Proteomes" id="UP000029713">
    <property type="component" value="Unassembled WGS sequence"/>
</dbReference>
<gene>
    <name evidence="9" type="ORF">IN07_18435</name>
</gene>
<dbReference type="CDD" id="cd00060">
    <property type="entry name" value="FHA"/>
    <property type="match status" value="1"/>
</dbReference>
<dbReference type="PANTHER" id="PTHR22683">
    <property type="entry name" value="SPORULATION PROTEIN RELATED"/>
    <property type="match status" value="1"/>
</dbReference>
<dbReference type="RefSeq" id="WP_036338170.1">
    <property type="nucleotide sequence ID" value="NZ_JPMX01000084.1"/>
</dbReference>
<protein>
    <recommendedName>
        <fullName evidence="11">Cell division protein FtsK</fullName>
    </recommendedName>
</protein>
<evidence type="ECO:0000256" key="4">
    <source>
        <dbReference type="PROSITE-ProRule" id="PRU00289"/>
    </source>
</evidence>
<organism evidence="9 10">
    <name type="scientific">Modestobacter caceresii</name>
    <dbReference type="NCBI Taxonomy" id="1522368"/>
    <lineage>
        <taxon>Bacteria</taxon>
        <taxon>Bacillati</taxon>
        <taxon>Actinomycetota</taxon>
        <taxon>Actinomycetes</taxon>
        <taxon>Geodermatophilales</taxon>
        <taxon>Geodermatophilaceae</taxon>
        <taxon>Modestobacter</taxon>
    </lineage>
</organism>
<dbReference type="CDD" id="cd01127">
    <property type="entry name" value="TrwB_TraG_TraD_VirD4"/>
    <property type="match status" value="1"/>
</dbReference>
<evidence type="ECO:0008006" key="11">
    <source>
        <dbReference type="Google" id="ProtNLM"/>
    </source>
</evidence>
<dbReference type="SUPFAM" id="SSF49879">
    <property type="entry name" value="SMAD/FHA domain"/>
    <property type="match status" value="1"/>
</dbReference>
<evidence type="ECO:0000259" key="7">
    <source>
        <dbReference type="PROSITE" id="PS50006"/>
    </source>
</evidence>
<keyword evidence="10" id="KW-1185">Reference proteome</keyword>
<feature type="region of interest" description="Disordered" evidence="6">
    <location>
        <begin position="899"/>
        <end position="929"/>
    </location>
</feature>
<sequence>MRLTLTYDRGSGGPVDLLVTADATVTVGQLAQALAERNPSGGRKLALPTMALSGVLLPADLSVADSRLQSGARVRAVEGRDSRSGAPGAEARAHLVVVSGPDAGVNPIPLQSGVSSIGRDESQTVQLRDPKVSRRHAQLVVGDMVEIMDLGSANGVLLGGQRVDRALLRPDDLVVLGDTAIRVVHGGAATPDPEGNGELFNRSPRLEARYEGTEFEAPEPPAPPARQPVPWTPFLAPLLLGPALYIITGRAVTLLFLALSPILMAGSVLERRWMVRRDHKEAVHRHRAAVDRLRAQLAAARETEEAGRRAEHPATAELTRAARTRSPVLWSARPDRPGFLELRFGLGRADSRSSVKLPSRRSANADLWQELLELQDSVVTVDSVPLVAELPVVGSAGVAGKRSSAVATMRALVAQLACRHSPAEVVLAAVVSTETVSDWRWLRWLPHTLSEHSPLPVDHLAAGAPPVARLVAALEELVQSRRAAKGSDVLPAVVLLVEDAAPVERSRLVALAEFGPAVGVHLLWLASSVERLPAACRSFVEIQGEGEATSVGFVLSGRRTGGVQPERLAADEADTLGRSLAPLVDAGARVQDQSDLPSAAALLPLLGPELADAPEAVVDQWRIGGSLPSGDGSGRARPRSRTGLRATVGVGAGQPFVLDLREHGPHALVGGTTGAGKSEFLQTWVAAMAAAHSPARVTFLFVDYKGEAAFGECVRLPHSVGLVSDLNPHLVRRALTSLRAELRYREEVLREHKAKDLLDLERRGVPGRPPSLVIVVDEFAALAKEVPEFIDGVVDVAQRGRSLGLHLVLATQRPAGVIRESLRANTNLRIALRLADTEDSNDVLGIPDAATFDPALPGRAMAKLGPGRVTAFQAAYVGGRTPATPPAPPITILERPFGTGAEWEPAPSASEQTETPDRGSKDGGEEETDLGRLVSSIKQAHTDAEIPDPRRPWLPELEPVYSLEELFSGENPYLLHEPPQQRSDTGLVFGVQDDPSQQRRILASFLPDRDGAMAVFGTGGSGKSAFLRTLALAAARSPDGGPCQVYGLDFGAQGLRMLDPHPSGQTPEEGNGGADSCRLPHVGAIVAGDDDERVVRLLRMLRELVDERAVRYAKVSAGTLVEYRQLAGHPSEPRVLLLVDGLGAFRSAYEVGLQARWFDVFQSIVADGRAVGVHVVLSADRSTALPAGLAALVQRRLVLRLAGDGNEAVLLRIPHGAFTTDTPAGRGFLDGDEVQVAVLGGSQSTTQQAKDVTQLAAELGADAPWRSAKPPPIGRLPERVTLNQLPVQVAGLPALGIEDLSLEAAGFTPSGTLLVTGPPGSGRTSLLATLTLSYRRALGRGSCVYLGVGPSPLLGQLCWDEFAHDVDKIAALVKDITGRLSETSDAATIVVVENLPEFLNTPADAPLQQLIKTVRKAGALLVADGDTSAMTPGFGLLQLVKQGRHGIALQPEQTDGDNIFKTTFPRVNRASFPPGRGFYISRGHVARVQCALPEEDLTELAVA</sequence>
<dbReference type="InterPro" id="IPR000253">
    <property type="entry name" value="FHA_dom"/>
</dbReference>
<keyword evidence="1" id="KW-0597">Phosphoprotein</keyword>
<reference evidence="9 10" key="1">
    <citation type="submission" date="2014-07" db="EMBL/GenBank/DDBJ databases">
        <title>Biosystematic studies on Modestobacter strains isolated from extreme hyper-arid desert soil and from historic building.</title>
        <authorList>
            <person name="Bukarasam K."/>
            <person name="Bull A."/>
            <person name="Girard G."/>
            <person name="van Wezel G."/>
            <person name="Goodfellow M."/>
        </authorList>
    </citation>
    <scope>NUCLEOTIDE SEQUENCE [LARGE SCALE GENOMIC DNA]</scope>
    <source>
        <strain evidence="9 10">KNN45-2b</strain>
    </source>
</reference>
<dbReference type="InterPro" id="IPR002543">
    <property type="entry name" value="FtsK_dom"/>
</dbReference>
<dbReference type="SMART" id="SM00240">
    <property type="entry name" value="FHA"/>
    <property type="match status" value="1"/>
</dbReference>
<dbReference type="PROSITE" id="PS50901">
    <property type="entry name" value="FTSK"/>
    <property type="match status" value="2"/>
</dbReference>
<dbReference type="Gene3D" id="3.40.50.300">
    <property type="entry name" value="P-loop containing nucleotide triphosphate hydrolases"/>
    <property type="match status" value="4"/>
</dbReference>
<dbReference type="Gene3D" id="2.60.200.20">
    <property type="match status" value="1"/>
</dbReference>
<keyword evidence="5" id="KW-0175">Coiled coil</keyword>
<proteinExistence type="predicted"/>
<comment type="caution">
    <text evidence="9">The sequence shown here is derived from an EMBL/GenBank/DDBJ whole genome shotgun (WGS) entry which is preliminary data.</text>
</comment>
<dbReference type="OrthoDB" id="9807790at2"/>